<dbReference type="AlphaFoldDB" id="A0A9X2UJ00"/>
<dbReference type="Proteomes" id="UP001155040">
    <property type="component" value="Unassembled WGS sequence"/>
</dbReference>
<accession>A0A9X2UJ00</accession>
<comment type="caution">
    <text evidence="1">The sequence shown here is derived from an EMBL/GenBank/DDBJ whole genome shotgun (WGS) entry which is preliminary data.</text>
</comment>
<dbReference type="EMBL" id="JANUBF010000001">
    <property type="protein sequence ID" value="MCS4035180.1"/>
    <property type="molecule type" value="Genomic_DNA"/>
</dbReference>
<evidence type="ECO:0000313" key="2">
    <source>
        <dbReference type="Proteomes" id="UP001155040"/>
    </source>
</evidence>
<protein>
    <submittedName>
        <fullName evidence="1">Uncharacterized protein</fullName>
    </submittedName>
</protein>
<dbReference type="RefSeq" id="WP_183990273.1">
    <property type="nucleotide sequence ID" value="NZ_JACIFG010000002.1"/>
</dbReference>
<reference evidence="1" key="1">
    <citation type="submission" date="2022-08" db="EMBL/GenBank/DDBJ databases">
        <title>Genomic Encyclopedia of Type Strains, Phase V (KMG-V): Genome sequencing to study the core and pangenomes of soil and plant-associated prokaryotes.</title>
        <authorList>
            <person name="Whitman W."/>
        </authorList>
    </citation>
    <scope>NUCLEOTIDE SEQUENCE</scope>
    <source>
        <strain evidence="1">SP3012</strain>
    </source>
</reference>
<evidence type="ECO:0000313" key="1">
    <source>
        <dbReference type="EMBL" id="MCS4035180.1"/>
    </source>
</evidence>
<gene>
    <name evidence="1" type="ORF">GGQ01_000221</name>
</gene>
<organism evidence="1 2">
    <name type="scientific">Salinibacter ruber</name>
    <dbReference type="NCBI Taxonomy" id="146919"/>
    <lineage>
        <taxon>Bacteria</taxon>
        <taxon>Pseudomonadati</taxon>
        <taxon>Rhodothermota</taxon>
        <taxon>Rhodothermia</taxon>
        <taxon>Rhodothermales</taxon>
        <taxon>Salinibacteraceae</taxon>
        <taxon>Salinibacter</taxon>
    </lineage>
</organism>
<proteinExistence type="predicted"/>
<name>A0A9X2UJ00_9BACT</name>
<sequence>MEHAFASAFYGKIKSRATLLFLYFCSRKPYRKSDWGRCSAGEVVNLFGMESECVSAAGGLCFTGVSRETPRSGVWTVRPFLLSRVPLDQDAGGPTVLQIE</sequence>